<dbReference type="PANTHER" id="PTHR10196">
    <property type="entry name" value="SUGAR KINASE"/>
    <property type="match status" value="1"/>
</dbReference>
<dbReference type="InterPro" id="IPR018485">
    <property type="entry name" value="FGGY_C"/>
</dbReference>
<dbReference type="Proteomes" id="UP000245207">
    <property type="component" value="Unassembled WGS sequence"/>
</dbReference>
<keyword evidence="5" id="KW-0067">ATP-binding</keyword>
<sequence>MSFKALELPILDTVHINTFDWELLVQLVKLRNELLKSTQPVVFTLSRHNGPFAPWWCDDARGVLIGITQFTNKSHIARAVLESMCFQVKDLLDSMHKDAGEKGETKNAKGQFLLRVDGVATVNNTLMQIQLLSRSHDMLVREHFQFDNLKVLNLIPPPNREPAADVYSSVAADLLKDCPHAIAKSLLS</sequence>
<dbReference type="OrthoDB" id="5422795at2759"/>
<comment type="similarity">
    <text evidence="1">Belongs to the FGGY kinase family.</text>
</comment>
<evidence type="ECO:0000259" key="6">
    <source>
        <dbReference type="Pfam" id="PF02782"/>
    </source>
</evidence>
<dbReference type="Pfam" id="PF02782">
    <property type="entry name" value="FGGY_C"/>
    <property type="match status" value="1"/>
</dbReference>
<protein>
    <submittedName>
        <fullName evidence="7">Glycerol kinase</fullName>
    </submittedName>
</protein>
<keyword evidence="3" id="KW-0547">Nucleotide-binding</keyword>
<evidence type="ECO:0000313" key="7">
    <source>
        <dbReference type="EMBL" id="PWA34184.1"/>
    </source>
</evidence>
<dbReference type="GO" id="GO:0006641">
    <property type="term" value="P:triglyceride metabolic process"/>
    <property type="evidence" value="ECO:0007669"/>
    <property type="project" value="TreeGrafter"/>
</dbReference>
<dbReference type="GO" id="GO:0005524">
    <property type="term" value="F:ATP binding"/>
    <property type="evidence" value="ECO:0007669"/>
    <property type="project" value="UniProtKB-KW"/>
</dbReference>
<evidence type="ECO:0000256" key="1">
    <source>
        <dbReference type="ARBA" id="ARBA00009156"/>
    </source>
</evidence>
<evidence type="ECO:0000256" key="3">
    <source>
        <dbReference type="ARBA" id="ARBA00022741"/>
    </source>
</evidence>
<dbReference type="GO" id="GO:0046167">
    <property type="term" value="P:glycerol-3-phosphate biosynthetic process"/>
    <property type="evidence" value="ECO:0007669"/>
    <property type="project" value="TreeGrafter"/>
</dbReference>
<feature type="domain" description="Carbohydrate kinase FGGY C-terminal" evidence="6">
    <location>
        <begin position="36"/>
        <end position="129"/>
    </location>
</feature>
<gene>
    <name evidence="7" type="ORF">CTI12_AA622170</name>
</gene>
<dbReference type="GO" id="GO:0004370">
    <property type="term" value="F:glycerol kinase activity"/>
    <property type="evidence" value="ECO:0007669"/>
    <property type="project" value="TreeGrafter"/>
</dbReference>
<evidence type="ECO:0000256" key="4">
    <source>
        <dbReference type="ARBA" id="ARBA00022777"/>
    </source>
</evidence>
<keyword evidence="8" id="KW-1185">Reference proteome</keyword>
<reference evidence="7 8" key="1">
    <citation type="journal article" date="2018" name="Mol. Plant">
        <title>The genome of Artemisia annua provides insight into the evolution of Asteraceae family and artemisinin biosynthesis.</title>
        <authorList>
            <person name="Shen Q."/>
            <person name="Zhang L."/>
            <person name="Liao Z."/>
            <person name="Wang S."/>
            <person name="Yan T."/>
            <person name="Shi P."/>
            <person name="Liu M."/>
            <person name="Fu X."/>
            <person name="Pan Q."/>
            <person name="Wang Y."/>
            <person name="Lv Z."/>
            <person name="Lu X."/>
            <person name="Zhang F."/>
            <person name="Jiang W."/>
            <person name="Ma Y."/>
            <person name="Chen M."/>
            <person name="Hao X."/>
            <person name="Li L."/>
            <person name="Tang Y."/>
            <person name="Lv G."/>
            <person name="Zhou Y."/>
            <person name="Sun X."/>
            <person name="Brodelius P.E."/>
            <person name="Rose J.K.C."/>
            <person name="Tang K."/>
        </authorList>
    </citation>
    <scope>NUCLEOTIDE SEQUENCE [LARGE SCALE GENOMIC DNA]</scope>
    <source>
        <strain evidence="8">cv. Huhao1</strain>
        <tissue evidence="7">Leaf</tissue>
    </source>
</reference>
<organism evidence="7 8">
    <name type="scientific">Artemisia annua</name>
    <name type="common">Sweet wormwood</name>
    <dbReference type="NCBI Taxonomy" id="35608"/>
    <lineage>
        <taxon>Eukaryota</taxon>
        <taxon>Viridiplantae</taxon>
        <taxon>Streptophyta</taxon>
        <taxon>Embryophyta</taxon>
        <taxon>Tracheophyta</taxon>
        <taxon>Spermatophyta</taxon>
        <taxon>Magnoliopsida</taxon>
        <taxon>eudicotyledons</taxon>
        <taxon>Gunneridae</taxon>
        <taxon>Pentapetalae</taxon>
        <taxon>asterids</taxon>
        <taxon>campanulids</taxon>
        <taxon>Asterales</taxon>
        <taxon>Asteraceae</taxon>
        <taxon>Asteroideae</taxon>
        <taxon>Anthemideae</taxon>
        <taxon>Artemisiinae</taxon>
        <taxon>Artemisia</taxon>
    </lineage>
</organism>
<dbReference type="PANTHER" id="PTHR10196:SF69">
    <property type="entry name" value="GLYCEROL KINASE"/>
    <property type="match status" value="1"/>
</dbReference>
<keyword evidence="4 7" id="KW-0418">Kinase</keyword>
<dbReference type="EMBL" id="PKPP01023474">
    <property type="protein sequence ID" value="PWA34184.1"/>
    <property type="molecule type" value="Genomic_DNA"/>
</dbReference>
<accession>A0A2U1KBR4</accession>
<name>A0A2U1KBR4_ARTAN</name>
<proteinExistence type="inferred from homology"/>
<dbReference type="InterPro" id="IPR043129">
    <property type="entry name" value="ATPase_NBD"/>
</dbReference>
<evidence type="ECO:0000313" key="8">
    <source>
        <dbReference type="Proteomes" id="UP000245207"/>
    </source>
</evidence>
<keyword evidence="2" id="KW-0808">Transferase</keyword>
<dbReference type="Gene3D" id="3.30.420.40">
    <property type="match status" value="1"/>
</dbReference>
<dbReference type="PROSITE" id="PS00445">
    <property type="entry name" value="FGGY_KINASES_2"/>
    <property type="match status" value="1"/>
</dbReference>
<dbReference type="AlphaFoldDB" id="A0A2U1KBR4"/>
<evidence type="ECO:0000256" key="5">
    <source>
        <dbReference type="ARBA" id="ARBA00022840"/>
    </source>
</evidence>
<dbReference type="GO" id="GO:0006071">
    <property type="term" value="P:glycerol metabolic process"/>
    <property type="evidence" value="ECO:0007669"/>
    <property type="project" value="TreeGrafter"/>
</dbReference>
<dbReference type="SUPFAM" id="SSF53067">
    <property type="entry name" value="Actin-like ATPase domain"/>
    <property type="match status" value="1"/>
</dbReference>
<dbReference type="GO" id="GO:0005739">
    <property type="term" value="C:mitochondrion"/>
    <property type="evidence" value="ECO:0007669"/>
    <property type="project" value="TreeGrafter"/>
</dbReference>
<comment type="caution">
    <text evidence="7">The sequence shown here is derived from an EMBL/GenBank/DDBJ whole genome shotgun (WGS) entry which is preliminary data.</text>
</comment>
<evidence type="ECO:0000256" key="2">
    <source>
        <dbReference type="ARBA" id="ARBA00022679"/>
    </source>
</evidence>
<dbReference type="InterPro" id="IPR018483">
    <property type="entry name" value="Carb_kinase_FGGY_CS"/>
</dbReference>
<dbReference type="STRING" id="35608.A0A2U1KBR4"/>